<organism evidence="1 2">
    <name type="scientific">uncultured phage cr116_1</name>
    <dbReference type="NCBI Taxonomy" id="2772073"/>
    <lineage>
        <taxon>Viruses</taxon>
        <taxon>Duplodnaviria</taxon>
        <taxon>Heunggongvirae</taxon>
        <taxon>Uroviricota</taxon>
        <taxon>Caudoviricetes</taxon>
        <taxon>Crassvirales</taxon>
        <taxon>Steigviridae</taxon>
        <taxon>Asinivirinae</taxon>
        <taxon>Pamirivirus</taxon>
        <taxon>Pamirivirus faecium</taxon>
    </lineage>
</organism>
<keyword evidence="2" id="KW-1185">Reference proteome</keyword>
<dbReference type="KEGG" id="vg:65129888"/>
<dbReference type="GeneID" id="65129888"/>
<reference evidence="1 2" key="1">
    <citation type="submission" date="2020-07" db="EMBL/GenBank/DDBJ databases">
        <title>Taxonomic proposal: Crassvirales, a new order of highly abundant and diverse bacterial viruses.</title>
        <authorList>
            <person name="Shkoporov A.N."/>
            <person name="Stockdale S.R."/>
            <person name="Guerin E."/>
            <person name="Ross R.P."/>
            <person name="Hill C."/>
        </authorList>
    </citation>
    <scope>NUCLEOTIDE SEQUENCE [LARGE SCALE GENOMIC DNA]</scope>
</reference>
<sequence length="52" mass="6051">MITKKKWTNEENNILVQAITANPHNIQEACRYAATKFESRALKDIIIIHNKQ</sequence>
<dbReference type="RefSeq" id="YP_010111498.1">
    <property type="nucleotide sequence ID" value="NC_055882.1"/>
</dbReference>
<protein>
    <submittedName>
        <fullName evidence="1">Uncharacterized protein</fullName>
    </submittedName>
</protein>
<proteinExistence type="predicted"/>
<dbReference type="EMBL" id="MT774389">
    <property type="protein sequence ID" value="QOR59340.1"/>
    <property type="molecule type" value="Genomic_DNA"/>
</dbReference>
<name>A0A7M1S1U5_9CAUD</name>
<accession>A0A7M1S1U5</accession>
<dbReference type="Proteomes" id="UP000593686">
    <property type="component" value="Genome"/>
</dbReference>
<evidence type="ECO:0000313" key="1">
    <source>
        <dbReference type="EMBL" id="QOR59340.1"/>
    </source>
</evidence>
<evidence type="ECO:0000313" key="2">
    <source>
        <dbReference type="Proteomes" id="UP000593686"/>
    </source>
</evidence>